<dbReference type="EMBL" id="CAKMRJ010001112">
    <property type="protein sequence ID" value="CAH1421391.1"/>
    <property type="molecule type" value="Genomic_DNA"/>
</dbReference>
<comment type="caution">
    <text evidence="3">The sequence shown here is derived from an EMBL/GenBank/DDBJ whole genome shotgun (WGS) entry which is preliminary data.</text>
</comment>
<comment type="similarity">
    <text evidence="1">Belongs to the protein kinase superfamily. ADCK protein kinase family.</text>
</comment>
<sequence length="372" mass="41612">MGDLVAVKVQRPYVLETVTVELFIIRNLGLALRRFPQISLDVVGLVDEWAARFFEELDYINEGENETYFAEMMKKDLPHFSSSIFLSNLSSDSADLAREKRRIQMCTDLQRGFNCGEAGNFGTPKWLSMAKEAAVRRATMNFLPMLSHQQLLYLLTMSFIPRKGKLVIFFKCISMAETLPCVACGVLGYPFMSVIQPSPEVLFDNMPMKDDAKDESLEASTCSSKVNVDNGWNMSNGYLRPRIFCLEHASKVKELLDSIGGFYKRSFLKRLSGEGNNMFVSLMNNESTISLQPFPLQTNSLFDSHANAHLGASSPIRIGSIPRHINIHIHDGIGPRATNVESSNQANVDLLMLFFYNVVLLPMVGIGPKVGC</sequence>
<dbReference type="InterPro" id="IPR004147">
    <property type="entry name" value="ABC1_dom"/>
</dbReference>
<gene>
    <name evidence="3" type="ORF">LVIROSA_LOCUS8797</name>
</gene>
<protein>
    <recommendedName>
        <fullName evidence="2">ABC1 atypical kinase-like domain-containing protein</fullName>
    </recommendedName>
</protein>
<dbReference type="Pfam" id="PF03109">
    <property type="entry name" value="ABC1"/>
    <property type="match status" value="1"/>
</dbReference>
<name>A0AAU9M790_9ASTR</name>
<evidence type="ECO:0000313" key="3">
    <source>
        <dbReference type="EMBL" id="CAH1421391.1"/>
    </source>
</evidence>
<dbReference type="PANTHER" id="PTHR10566">
    <property type="entry name" value="CHAPERONE-ACTIVITY OF BC1 COMPLEX CABC1 -RELATED"/>
    <property type="match status" value="1"/>
</dbReference>
<dbReference type="InterPro" id="IPR050154">
    <property type="entry name" value="UbiB_kinase"/>
</dbReference>
<evidence type="ECO:0000313" key="4">
    <source>
        <dbReference type="Proteomes" id="UP001157418"/>
    </source>
</evidence>
<evidence type="ECO:0000256" key="1">
    <source>
        <dbReference type="ARBA" id="ARBA00009670"/>
    </source>
</evidence>
<evidence type="ECO:0000259" key="2">
    <source>
        <dbReference type="Pfam" id="PF03109"/>
    </source>
</evidence>
<reference evidence="3 4" key="1">
    <citation type="submission" date="2022-01" db="EMBL/GenBank/DDBJ databases">
        <authorList>
            <person name="Xiong W."/>
            <person name="Schranz E."/>
        </authorList>
    </citation>
    <scope>NUCLEOTIDE SEQUENCE [LARGE SCALE GENOMIC DNA]</scope>
</reference>
<organism evidence="3 4">
    <name type="scientific">Lactuca virosa</name>
    <dbReference type="NCBI Taxonomy" id="75947"/>
    <lineage>
        <taxon>Eukaryota</taxon>
        <taxon>Viridiplantae</taxon>
        <taxon>Streptophyta</taxon>
        <taxon>Embryophyta</taxon>
        <taxon>Tracheophyta</taxon>
        <taxon>Spermatophyta</taxon>
        <taxon>Magnoliopsida</taxon>
        <taxon>eudicotyledons</taxon>
        <taxon>Gunneridae</taxon>
        <taxon>Pentapetalae</taxon>
        <taxon>asterids</taxon>
        <taxon>campanulids</taxon>
        <taxon>Asterales</taxon>
        <taxon>Asteraceae</taxon>
        <taxon>Cichorioideae</taxon>
        <taxon>Cichorieae</taxon>
        <taxon>Lactucinae</taxon>
        <taxon>Lactuca</taxon>
    </lineage>
</organism>
<feature type="domain" description="ABC1 atypical kinase-like" evidence="2">
    <location>
        <begin position="2"/>
        <end position="76"/>
    </location>
</feature>
<dbReference type="Gene3D" id="2.60.120.650">
    <property type="entry name" value="Cupin"/>
    <property type="match status" value="1"/>
</dbReference>
<dbReference type="Proteomes" id="UP001157418">
    <property type="component" value="Unassembled WGS sequence"/>
</dbReference>
<dbReference type="AlphaFoldDB" id="A0AAU9M790"/>
<dbReference type="PANTHER" id="PTHR10566:SF117">
    <property type="entry name" value="UNUSUAL PROTEIN KINASE-RELATED"/>
    <property type="match status" value="1"/>
</dbReference>
<dbReference type="GO" id="GO:0009507">
    <property type="term" value="C:chloroplast"/>
    <property type="evidence" value="ECO:0007669"/>
    <property type="project" value="TreeGrafter"/>
</dbReference>
<keyword evidence="4" id="KW-1185">Reference proteome</keyword>
<proteinExistence type="inferred from homology"/>
<accession>A0AAU9M790</accession>